<reference evidence="1 2" key="1">
    <citation type="journal article" date="2021" name="Hortic Res">
        <title>High-quality reference genome and annotation aids understanding of berry development for evergreen blueberry (Vaccinium darrowii).</title>
        <authorList>
            <person name="Yu J."/>
            <person name="Hulse-Kemp A.M."/>
            <person name="Babiker E."/>
            <person name="Staton M."/>
        </authorList>
    </citation>
    <scope>NUCLEOTIDE SEQUENCE [LARGE SCALE GENOMIC DNA]</scope>
    <source>
        <strain evidence="2">cv. NJ 8807/NJ 8810</strain>
        <tissue evidence="1">Young leaf</tissue>
    </source>
</reference>
<organism evidence="1 2">
    <name type="scientific">Vaccinium darrowii</name>
    <dbReference type="NCBI Taxonomy" id="229202"/>
    <lineage>
        <taxon>Eukaryota</taxon>
        <taxon>Viridiplantae</taxon>
        <taxon>Streptophyta</taxon>
        <taxon>Embryophyta</taxon>
        <taxon>Tracheophyta</taxon>
        <taxon>Spermatophyta</taxon>
        <taxon>Magnoliopsida</taxon>
        <taxon>eudicotyledons</taxon>
        <taxon>Gunneridae</taxon>
        <taxon>Pentapetalae</taxon>
        <taxon>asterids</taxon>
        <taxon>Ericales</taxon>
        <taxon>Ericaceae</taxon>
        <taxon>Vaccinioideae</taxon>
        <taxon>Vaccinieae</taxon>
        <taxon>Vaccinium</taxon>
    </lineage>
</organism>
<comment type="caution">
    <text evidence="1">The sequence shown here is derived from an EMBL/GenBank/DDBJ whole genome shotgun (WGS) entry which is preliminary data.</text>
</comment>
<evidence type="ECO:0000313" key="2">
    <source>
        <dbReference type="Proteomes" id="UP000828048"/>
    </source>
</evidence>
<keyword evidence="2" id="KW-1185">Reference proteome</keyword>
<proteinExistence type="predicted"/>
<dbReference type="EMBL" id="CM037162">
    <property type="protein sequence ID" value="KAH7862538.1"/>
    <property type="molecule type" value="Genomic_DNA"/>
</dbReference>
<name>A0ACB7Z9C6_9ERIC</name>
<evidence type="ECO:0000313" key="1">
    <source>
        <dbReference type="EMBL" id="KAH7862538.1"/>
    </source>
</evidence>
<gene>
    <name evidence="1" type="ORF">Vadar_006260</name>
</gene>
<dbReference type="Proteomes" id="UP000828048">
    <property type="component" value="Chromosome 12"/>
</dbReference>
<sequence length="268" mass="27327">MSQEQARRPMLSEQEPIKYGDVFDVSGNLASKPITWQDAATMQSAENIALGKTQRGGLASVMQSAAMVNERLGVDLTDMATDEGVTVTETDVGTRRIVVEAIGDQVVGQYTQPATEPTKPPAPVILGSPGVTGSPIAAGDALEPGSPVTIGEALEASALAAGDKPVDQSDAAAIQAAEVRATGYVLPGGIGAAAQSAATHNDRSSAEDKTTLADVLEDATEKLPGDKPATSEDAEGVISAEMKNKPMMGAYPGGVADSVAAAARLNKQ</sequence>
<accession>A0ACB7Z9C6</accession>
<protein>
    <submittedName>
        <fullName evidence="1">Uncharacterized protein</fullName>
    </submittedName>
</protein>